<evidence type="ECO:0000313" key="3">
    <source>
        <dbReference type="Proteomes" id="UP000027138"/>
    </source>
</evidence>
<keyword evidence="3" id="KW-1185">Reference proteome</keyword>
<proteinExistence type="predicted"/>
<evidence type="ECO:0000313" key="2">
    <source>
        <dbReference type="EMBL" id="KDP28626.1"/>
    </source>
</evidence>
<dbReference type="PANTHER" id="PTHR36856">
    <property type="entry name" value="OS07G0175200 PROTEIN"/>
    <property type="match status" value="1"/>
</dbReference>
<name>A0A067JXD4_JATCU</name>
<feature type="region of interest" description="Disordered" evidence="1">
    <location>
        <begin position="29"/>
        <end position="72"/>
    </location>
</feature>
<feature type="compositionally biased region" description="Low complexity" evidence="1">
    <location>
        <begin position="61"/>
        <end position="72"/>
    </location>
</feature>
<organism evidence="2 3">
    <name type="scientific">Jatropha curcas</name>
    <name type="common">Barbados nut</name>
    <dbReference type="NCBI Taxonomy" id="180498"/>
    <lineage>
        <taxon>Eukaryota</taxon>
        <taxon>Viridiplantae</taxon>
        <taxon>Streptophyta</taxon>
        <taxon>Embryophyta</taxon>
        <taxon>Tracheophyta</taxon>
        <taxon>Spermatophyta</taxon>
        <taxon>Magnoliopsida</taxon>
        <taxon>eudicotyledons</taxon>
        <taxon>Gunneridae</taxon>
        <taxon>Pentapetalae</taxon>
        <taxon>rosids</taxon>
        <taxon>fabids</taxon>
        <taxon>Malpighiales</taxon>
        <taxon>Euphorbiaceae</taxon>
        <taxon>Crotonoideae</taxon>
        <taxon>Jatropheae</taxon>
        <taxon>Jatropha</taxon>
    </lineage>
</organism>
<dbReference type="EMBL" id="KK914782">
    <property type="protein sequence ID" value="KDP28626.1"/>
    <property type="molecule type" value="Genomic_DNA"/>
</dbReference>
<sequence>MDTDKGESGNGKQRIVVSQEEGKDIKKCLEENNGDDNKCKSKIDSFHSSYSNSRPRKRLPPLRLGRGSLTDV</sequence>
<dbReference type="OrthoDB" id="2262048at2759"/>
<feature type="compositionally biased region" description="Basic and acidic residues" evidence="1">
    <location>
        <begin position="29"/>
        <end position="45"/>
    </location>
</feature>
<dbReference type="PANTHER" id="PTHR36856:SF2">
    <property type="match status" value="1"/>
</dbReference>
<evidence type="ECO:0000256" key="1">
    <source>
        <dbReference type="SAM" id="MobiDB-lite"/>
    </source>
</evidence>
<accession>A0A067JXD4</accession>
<gene>
    <name evidence="2" type="ORF">JCGZ_14397</name>
</gene>
<reference evidence="2 3" key="1">
    <citation type="journal article" date="2014" name="PLoS ONE">
        <title>Global Analysis of Gene Expression Profiles in Physic Nut (Jatropha curcas L.) Seedlings Exposed to Salt Stress.</title>
        <authorList>
            <person name="Zhang L."/>
            <person name="Zhang C."/>
            <person name="Wu P."/>
            <person name="Chen Y."/>
            <person name="Li M."/>
            <person name="Jiang H."/>
            <person name="Wu G."/>
        </authorList>
    </citation>
    <scope>NUCLEOTIDE SEQUENCE [LARGE SCALE GENOMIC DNA]</scope>
    <source>
        <strain evidence="3">cv. GZQX0401</strain>
        <tissue evidence="2">Young leaves</tissue>
    </source>
</reference>
<dbReference type="AlphaFoldDB" id="A0A067JXD4"/>
<protein>
    <submittedName>
        <fullName evidence="2">Uncharacterized protein</fullName>
    </submittedName>
</protein>
<dbReference type="Proteomes" id="UP000027138">
    <property type="component" value="Unassembled WGS sequence"/>
</dbReference>